<feature type="domain" description="DUF8202" evidence="2">
    <location>
        <begin position="98"/>
        <end position="275"/>
    </location>
</feature>
<keyword evidence="1" id="KW-0472">Membrane</keyword>
<dbReference type="Pfam" id="PF26628">
    <property type="entry name" value="DUF8202"/>
    <property type="match status" value="1"/>
</dbReference>
<dbReference type="InterPro" id="IPR058515">
    <property type="entry name" value="DUF8202"/>
</dbReference>
<sequence>MNVYWSYGSPFTPPQRQNAPAPFSVGDAAIGQYRQDFTNNNKSYAIDGNQQQSGGGTLSSNGADQITLGGITVTGGPRFYNGKIPEYILYTQALSQTETNKVESYLALKYGIRLGGSPSSGPDYIASDGTVFRSDASTTNATVFNVFGIGRDDTSGLHQRVSKSQEPSAILTAATSADFTSSNLDASRTDLDTDLEFVTHAVSTDAALARTAFEVAPNYIAANKTWFIQETGDVAPVQYQVEVSNLALLSYERLYAVVATNMSGTPVIEYIPATVASNLASFEVDWPANTTDNRMLLAVCNTLDAMCILSQNNTDPAAIPSASWWSLLLAVLGVFGALGVFSALGASRGALRSV</sequence>
<evidence type="ECO:0000313" key="4">
    <source>
        <dbReference type="Proteomes" id="UP000471298"/>
    </source>
</evidence>
<feature type="transmembrane region" description="Helical" evidence="1">
    <location>
        <begin position="324"/>
        <end position="346"/>
    </location>
</feature>
<name>A0A6N7EUZ3_9GAMM</name>
<dbReference type="EMBL" id="WHNW01000008">
    <property type="protein sequence ID" value="MPV86594.1"/>
    <property type="molecule type" value="Genomic_DNA"/>
</dbReference>
<comment type="caution">
    <text evidence="3">The sequence shown here is derived from an EMBL/GenBank/DDBJ whole genome shotgun (WGS) entry which is preliminary data.</text>
</comment>
<reference evidence="3 4" key="1">
    <citation type="submission" date="2019-10" db="EMBL/GenBank/DDBJ databases">
        <title>Cardiobacteriales fam. a chemoheterotrophic member of the order Cardiobacteriales, and proposal of Cardiobacteriales fam. nov.</title>
        <authorList>
            <person name="Wang C."/>
        </authorList>
    </citation>
    <scope>NUCLEOTIDE SEQUENCE [LARGE SCALE GENOMIC DNA]</scope>
    <source>
        <strain evidence="3 4">ML27</strain>
    </source>
</reference>
<dbReference type="AlphaFoldDB" id="A0A6N7EUZ3"/>
<keyword evidence="4" id="KW-1185">Reference proteome</keyword>
<proteinExistence type="predicted"/>
<keyword evidence="1" id="KW-0812">Transmembrane</keyword>
<dbReference type="RefSeq" id="WP_152810586.1">
    <property type="nucleotide sequence ID" value="NZ_WHNW01000008.1"/>
</dbReference>
<evidence type="ECO:0000256" key="1">
    <source>
        <dbReference type="SAM" id="Phobius"/>
    </source>
</evidence>
<gene>
    <name evidence="3" type="ORF">GCU85_07610</name>
</gene>
<dbReference type="Proteomes" id="UP000471298">
    <property type="component" value="Unassembled WGS sequence"/>
</dbReference>
<accession>A0A6N7EUZ3</accession>
<dbReference type="InParanoid" id="A0A6N7EUZ3"/>
<keyword evidence="1" id="KW-1133">Transmembrane helix</keyword>
<organism evidence="3 4">
    <name type="scientific">Ostreibacterium oceani</name>
    <dbReference type="NCBI Taxonomy" id="2654998"/>
    <lineage>
        <taxon>Bacteria</taxon>
        <taxon>Pseudomonadati</taxon>
        <taxon>Pseudomonadota</taxon>
        <taxon>Gammaproteobacteria</taxon>
        <taxon>Cardiobacteriales</taxon>
        <taxon>Ostreibacteriaceae</taxon>
        <taxon>Ostreibacterium</taxon>
    </lineage>
</organism>
<protein>
    <recommendedName>
        <fullName evidence="2">DUF8202 domain-containing protein</fullName>
    </recommendedName>
</protein>
<evidence type="ECO:0000313" key="3">
    <source>
        <dbReference type="EMBL" id="MPV86594.1"/>
    </source>
</evidence>
<evidence type="ECO:0000259" key="2">
    <source>
        <dbReference type="Pfam" id="PF26628"/>
    </source>
</evidence>